<dbReference type="AlphaFoldDB" id="A0A5B8NKJ4"/>
<dbReference type="SMART" id="SM00332">
    <property type="entry name" value="PP2Cc"/>
    <property type="match status" value="1"/>
</dbReference>
<dbReference type="SMART" id="SM00331">
    <property type="entry name" value="PP2C_SIG"/>
    <property type="match status" value="1"/>
</dbReference>
<dbReference type="Pfam" id="PF13672">
    <property type="entry name" value="PP2C_2"/>
    <property type="match status" value="1"/>
</dbReference>
<evidence type="ECO:0000313" key="4">
    <source>
        <dbReference type="Proteomes" id="UP000318453"/>
    </source>
</evidence>
<dbReference type="KEGG" id="enn:FRE64_05315"/>
<keyword evidence="4" id="KW-1185">Reference proteome</keyword>
<dbReference type="EMBL" id="CP042326">
    <property type="protein sequence ID" value="QDZ39397.1"/>
    <property type="molecule type" value="Genomic_DNA"/>
</dbReference>
<dbReference type="SUPFAM" id="SSF81606">
    <property type="entry name" value="PP2C-like"/>
    <property type="match status" value="1"/>
</dbReference>
<proteinExistence type="predicted"/>
<reference evidence="3" key="1">
    <citation type="submission" date="2019-08" db="EMBL/GenBank/DDBJ databases">
        <title>Carotenoids and Carotenoid Binding Proteins in the Halophilic Cyanobacterium Euhalothece sp. ZM00.</title>
        <authorList>
            <person name="Cho S.M."/>
            <person name="Song J.Y."/>
            <person name="Park Y.-I."/>
        </authorList>
    </citation>
    <scope>NUCLEOTIDE SEQUENCE [LARGE SCALE GENOMIC DNA]</scope>
    <source>
        <strain evidence="3">Z-M001</strain>
    </source>
</reference>
<evidence type="ECO:0000259" key="2">
    <source>
        <dbReference type="PROSITE" id="PS51746"/>
    </source>
</evidence>
<keyword evidence="1" id="KW-0472">Membrane</keyword>
<dbReference type="Gene3D" id="3.60.40.10">
    <property type="entry name" value="PPM-type phosphatase domain"/>
    <property type="match status" value="1"/>
</dbReference>
<evidence type="ECO:0000256" key="1">
    <source>
        <dbReference type="SAM" id="Phobius"/>
    </source>
</evidence>
<feature type="transmembrane region" description="Helical" evidence="1">
    <location>
        <begin position="541"/>
        <end position="560"/>
    </location>
</feature>
<sequence>MRDQVCSHCGMPVMKRYLFVVGPPLDSGVVGQLIANRYWVVTPKLVLETHPEKPPHFPHTVPRWLKPYLKLTPYGPQIPKVYGYLPETNEERWLLEYDNFASNLQERFEQGQFLSKLEEVWESASAIRQLNWLLQISQLWQPLQVQGVVGTLINSELLRVNGPVLHLQELEIDQTPVTLKELGVLWSQWQDTVRLEIQSFYQQLCQELRHGELKSSEGLIEQLEQGLKQVVGSQQRHYEIATASDTGPNRSHNEDAYYQPNSSVKENSSEKALAIVCDGVGGHQGGEIASHLAIEQLLQYLKKVNEQSPQEIIAELEQAVSLANDVISEQNDSEHRYGQQRMGTTLVMALADEYKMYITHVGDSRIYWITNQGCYQLTLDDDLASRQTRLGHMLYREALQQPSAGALVQALGMSSSQLLHPTTQQLIIDEDSVFLLCSDGLSDNDLVELHWEAEILPILTEGKDVKMVAQRLISLANDLNGHDNVTVSLVKCSVSESGEDSLTATFEELTQASSNQKTISSQQTAPVTASAKKKKKQRLQWVILLIVLMMSGFSIAYWGFAEVRQSLQEWQDNLEMMKNRSE</sequence>
<name>A0A5B8NKJ4_9CHRO</name>
<dbReference type="InterPro" id="IPR001932">
    <property type="entry name" value="PPM-type_phosphatase-like_dom"/>
</dbReference>
<keyword evidence="1" id="KW-0812">Transmembrane</keyword>
<dbReference type="PROSITE" id="PS51746">
    <property type="entry name" value="PPM_2"/>
    <property type="match status" value="1"/>
</dbReference>
<evidence type="ECO:0000313" key="3">
    <source>
        <dbReference type="EMBL" id="QDZ39397.1"/>
    </source>
</evidence>
<keyword evidence="1" id="KW-1133">Transmembrane helix</keyword>
<dbReference type="Proteomes" id="UP000318453">
    <property type="component" value="Chromosome"/>
</dbReference>
<dbReference type="CDD" id="cd00143">
    <property type="entry name" value="PP2Cc"/>
    <property type="match status" value="1"/>
</dbReference>
<organism evidence="3 4">
    <name type="scientific">Euhalothece natronophila Z-M001</name>
    <dbReference type="NCBI Taxonomy" id="522448"/>
    <lineage>
        <taxon>Bacteria</taxon>
        <taxon>Bacillati</taxon>
        <taxon>Cyanobacteriota</taxon>
        <taxon>Cyanophyceae</taxon>
        <taxon>Oscillatoriophycideae</taxon>
        <taxon>Chroococcales</taxon>
        <taxon>Halothecacae</taxon>
        <taxon>Halothece cluster</taxon>
        <taxon>Euhalothece</taxon>
    </lineage>
</organism>
<protein>
    <submittedName>
        <fullName evidence="3">SpoIIE family protein phosphatase</fullName>
    </submittedName>
</protein>
<dbReference type="InterPro" id="IPR036457">
    <property type="entry name" value="PPM-type-like_dom_sf"/>
</dbReference>
<feature type="domain" description="PPM-type phosphatase" evidence="2">
    <location>
        <begin position="239"/>
        <end position="492"/>
    </location>
</feature>
<accession>A0A5B8NKJ4</accession>
<dbReference type="OrthoDB" id="495860at2"/>
<gene>
    <name evidence="3" type="ORF">FRE64_05315</name>
</gene>